<dbReference type="PANTHER" id="PTHR16458">
    <property type="entry name" value="GLYCINE N-METHYLTRANSFERASE"/>
    <property type="match status" value="1"/>
</dbReference>
<dbReference type="GO" id="GO:0046500">
    <property type="term" value="P:S-adenosylmethionine metabolic process"/>
    <property type="evidence" value="ECO:0007669"/>
    <property type="project" value="TreeGrafter"/>
</dbReference>
<keyword evidence="6" id="KW-1185">Reference proteome</keyword>
<dbReference type="GO" id="GO:0017174">
    <property type="term" value="F:glycine N-methyltransferase activity"/>
    <property type="evidence" value="ECO:0007669"/>
    <property type="project" value="InterPro"/>
</dbReference>
<dbReference type="Gene3D" id="2.20.25.110">
    <property type="entry name" value="S-adenosyl-L-methionine-dependent methyltransferases"/>
    <property type="match status" value="1"/>
</dbReference>
<evidence type="ECO:0000256" key="3">
    <source>
        <dbReference type="ARBA" id="ARBA00022691"/>
    </source>
</evidence>
<dbReference type="InterPro" id="IPR014369">
    <property type="entry name" value="Gly/Sar_N_MeTrfase"/>
</dbReference>
<dbReference type="CDD" id="cd02440">
    <property type="entry name" value="AdoMet_MTases"/>
    <property type="match status" value="1"/>
</dbReference>
<protein>
    <recommendedName>
        <fullName evidence="4">Methyltransferase domain-containing protein</fullName>
    </recommendedName>
</protein>
<dbReference type="RefSeq" id="WP_069702791.1">
    <property type="nucleotide sequence ID" value="NZ_MJAT01000036.1"/>
</dbReference>
<dbReference type="GO" id="GO:0042802">
    <property type="term" value="F:identical protein binding"/>
    <property type="evidence" value="ECO:0007669"/>
    <property type="project" value="TreeGrafter"/>
</dbReference>
<evidence type="ECO:0000256" key="1">
    <source>
        <dbReference type="ARBA" id="ARBA00022603"/>
    </source>
</evidence>
<name>A0A1E5L3J1_9FIRM</name>
<feature type="domain" description="Methyltransferase" evidence="4">
    <location>
        <begin position="37"/>
        <end position="129"/>
    </location>
</feature>
<dbReference type="GO" id="GO:1904047">
    <property type="term" value="F:S-adenosyl-L-methionine binding"/>
    <property type="evidence" value="ECO:0007669"/>
    <property type="project" value="TreeGrafter"/>
</dbReference>
<keyword evidence="1" id="KW-0489">Methyltransferase</keyword>
<sequence>MSNFYTEISKYYDEIFPTGSAQISLIQELAGEAPKDILDVACGTGGYSLGLKEAGYNITAIDLDEGMIEGLKQKDPAIDVHVLNMLDIEQLNKKFDVIFCIGNSLVHLDNNEEIGKFFAICKKCLKPQGKILLQIVNYDRVLIKNIESLPLIKNDKVPLTFERYYEYLEHTHKINFKSILKVDGQELENQVYLHPIQYCDIYELLDNLGYTDIEFYGSFKKDRFDSLESLPLIVTAKVE</sequence>
<dbReference type="InterPro" id="IPR041698">
    <property type="entry name" value="Methyltransf_25"/>
</dbReference>
<reference evidence="5 6" key="1">
    <citation type="submission" date="2016-09" db="EMBL/GenBank/DDBJ databases">
        <title>Desulfuribacillus arsenicus sp. nov., an obligately anaerobic, dissimilatory arsenic- and antimonate-reducing bacterium isolated from anoxic sediments.</title>
        <authorList>
            <person name="Abin C.A."/>
            <person name="Hollibaugh J.T."/>
        </authorList>
    </citation>
    <scope>NUCLEOTIDE SEQUENCE [LARGE SCALE GENOMIC DNA]</scope>
    <source>
        <strain evidence="5 6">MLFW-2</strain>
    </source>
</reference>
<dbReference type="GO" id="GO:0046498">
    <property type="term" value="P:S-adenosylhomocysteine metabolic process"/>
    <property type="evidence" value="ECO:0007669"/>
    <property type="project" value="TreeGrafter"/>
</dbReference>
<gene>
    <name evidence="5" type="ORF">BHU72_07585</name>
</gene>
<dbReference type="Proteomes" id="UP000095255">
    <property type="component" value="Unassembled WGS sequence"/>
</dbReference>
<dbReference type="Gene3D" id="3.40.50.150">
    <property type="entry name" value="Vaccinia Virus protein VP39"/>
    <property type="match status" value="1"/>
</dbReference>
<dbReference type="EMBL" id="MJAT01000036">
    <property type="protein sequence ID" value="OEH84692.1"/>
    <property type="molecule type" value="Genomic_DNA"/>
</dbReference>
<proteinExistence type="predicted"/>
<dbReference type="GO" id="GO:0005829">
    <property type="term" value="C:cytosol"/>
    <property type="evidence" value="ECO:0007669"/>
    <property type="project" value="TreeGrafter"/>
</dbReference>
<dbReference type="GO" id="GO:1901052">
    <property type="term" value="P:sarcosine metabolic process"/>
    <property type="evidence" value="ECO:0007669"/>
    <property type="project" value="TreeGrafter"/>
</dbReference>
<evidence type="ECO:0000313" key="6">
    <source>
        <dbReference type="Proteomes" id="UP000095255"/>
    </source>
</evidence>
<organism evidence="5 6">
    <name type="scientific">Desulfuribacillus stibiiarsenatis</name>
    <dbReference type="NCBI Taxonomy" id="1390249"/>
    <lineage>
        <taxon>Bacteria</taxon>
        <taxon>Bacillati</taxon>
        <taxon>Bacillota</taxon>
        <taxon>Desulfuribacillia</taxon>
        <taxon>Desulfuribacillales</taxon>
        <taxon>Desulfuribacillaceae</taxon>
        <taxon>Desulfuribacillus</taxon>
    </lineage>
</organism>
<dbReference type="GO" id="GO:0016594">
    <property type="term" value="F:glycine binding"/>
    <property type="evidence" value="ECO:0007669"/>
    <property type="project" value="TreeGrafter"/>
</dbReference>
<dbReference type="GO" id="GO:0032259">
    <property type="term" value="P:methylation"/>
    <property type="evidence" value="ECO:0007669"/>
    <property type="project" value="UniProtKB-KW"/>
</dbReference>
<dbReference type="STRING" id="1390249.BHU72_07585"/>
<evidence type="ECO:0000256" key="2">
    <source>
        <dbReference type="ARBA" id="ARBA00022679"/>
    </source>
</evidence>
<accession>A0A1E5L3J1</accession>
<dbReference type="GO" id="GO:0051289">
    <property type="term" value="P:protein homotetramerization"/>
    <property type="evidence" value="ECO:0007669"/>
    <property type="project" value="TreeGrafter"/>
</dbReference>
<dbReference type="AlphaFoldDB" id="A0A1E5L3J1"/>
<comment type="caution">
    <text evidence="5">The sequence shown here is derived from an EMBL/GenBank/DDBJ whole genome shotgun (WGS) entry which is preliminary data.</text>
</comment>
<dbReference type="PANTHER" id="PTHR16458:SF2">
    <property type="entry name" value="GLYCINE N-METHYLTRANSFERASE"/>
    <property type="match status" value="1"/>
</dbReference>
<dbReference type="SUPFAM" id="SSF53335">
    <property type="entry name" value="S-adenosyl-L-methionine-dependent methyltransferases"/>
    <property type="match status" value="1"/>
</dbReference>
<dbReference type="Pfam" id="PF13649">
    <property type="entry name" value="Methyltransf_25"/>
    <property type="match status" value="1"/>
</dbReference>
<dbReference type="InterPro" id="IPR029063">
    <property type="entry name" value="SAM-dependent_MTases_sf"/>
</dbReference>
<evidence type="ECO:0000313" key="5">
    <source>
        <dbReference type="EMBL" id="OEH84692.1"/>
    </source>
</evidence>
<dbReference type="OrthoDB" id="9791837at2"/>
<evidence type="ECO:0000259" key="4">
    <source>
        <dbReference type="Pfam" id="PF13649"/>
    </source>
</evidence>
<keyword evidence="2" id="KW-0808">Transferase</keyword>
<keyword evidence="3" id="KW-0949">S-adenosyl-L-methionine</keyword>
<dbReference type="GO" id="GO:0006730">
    <property type="term" value="P:one-carbon metabolic process"/>
    <property type="evidence" value="ECO:0007669"/>
    <property type="project" value="TreeGrafter"/>
</dbReference>
<dbReference type="GO" id="GO:0006111">
    <property type="term" value="P:regulation of gluconeogenesis"/>
    <property type="evidence" value="ECO:0007669"/>
    <property type="project" value="TreeGrafter"/>
</dbReference>